<sequence length="130" mass="15013">MLIIEGIHHVSLNVRDLRRSQDFYERILGLQELPRPAFDFEGAWYAIGTTDQQLHLIVYKGETLRTGEVDTKDGHFALRVSSYENTQKWLDQCGITYTAKPYGKAGFPQIFILDPDQNIIELNAERLEEN</sequence>
<organism evidence="3 4">
    <name type="scientific">Paenibacillus profundus</name>
    <dbReference type="NCBI Taxonomy" id="1173085"/>
    <lineage>
        <taxon>Bacteria</taxon>
        <taxon>Bacillati</taxon>
        <taxon>Bacillota</taxon>
        <taxon>Bacilli</taxon>
        <taxon>Bacillales</taxon>
        <taxon>Paenibacillaceae</taxon>
        <taxon>Paenibacillus</taxon>
    </lineage>
</organism>
<protein>
    <submittedName>
        <fullName evidence="3">VOC family protein</fullName>
    </submittedName>
</protein>
<dbReference type="InterPro" id="IPR004360">
    <property type="entry name" value="Glyas_Fos-R_dOase_dom"/>
</dbReference>
<evidence type="ECO:0000259" key="2">
    <source>
        <dbReference type="PROSITE" id="PS51819"/>
    </source>
</evidence>
<accession>A0ABS8YA00</accession>
<evidence type="ECO:0000313" key="3">
    <source>
        <dbReference type="EMBL" id="MCE5167712.1"/>
    </source>
</evidence>
<dbReference type="PROSITE" id="PS51819">
    <property type="entry name" value="VOC"/>
    <property type="match status" value="1"/>
</dbReference>
<comment type="caution">
    <text evidence="3">The sequence shown here is derived from an EMBL/GenBank/DDBJ whole genome shotgun (WGS) entry which is preliminary data.</text>
</comment>
<evidence type="ECO:0000256" key="1">
    <source>
        <dbReference type="ARBA" id="ARBA00022723"/>
    </source>
</evidence>
<dbReference type="SUPFAM" id="SSF54593">
    <property type="entry name" value="Glyoxalase/Bleomycin resistance protein/Dihydroxybiphenyl dioxygenase"/>
    <property type="match status" value="1"/>
</dbReference>
<proteinExistence type="predicted"/>
<dbReference type="EMBL" id="JAJNBZ010000001">
    <property type="protein sequence ID" value="MCE5167712.1"/>
    <property type="molecule type" value="Genomic_DNA"/>
</dbReference>
<dbReference type="InterPro" id="IPR037523">
    <property type="entry name" value="VOC_core"/>
</dbReference>
<dbReference type="PANTHER" id="PTHR46142">
    <property type="match status" value="1"/>
</dbReference>
<reference evidence="3 4" key="1">
    <citation type="submission" date="2021-11" db="EMBL/GenBank/DDBJ databases">
        <title>Draft genome sequence of Paenibacillus profundus YoMME, a new Gram-positive bacteria with exoelectrogenic properties.</title>
        <authorList>
            <person name="Hubenova Y."/>
            <person name="Hubenova E."/>
            <person name="Manasiev Y."/>
            <person name="Peykov S."/>
            <person name="Mitov M."/>
        </authorList>
    </citation>
    <scope>NUCLEOTIDE SEQUENCE [LARGE SCALE GENOMIC DNA]</scope>
    <source>
        <strain evidence="3 4">YoMME</strain>
    </source>
</reference>
<dbReference type="RefSeq" id="WP_233695271.1">
    <property type="nucleotide sequence ID" value="NZ_JAJNBZ010000001.1"/>
</dbReference>
<dbReference type="Proteomes" id="UP001199916">
    <property type="component" value="Unassembled WGS sequence"/>
</dbReference>
<dbReference type="Pfam" id="PF00903">
    <property type="entry name" value="Glyoxalase"/>
    <property type="match status" value="1"/>
</dbReference>
<name>A0ABS8YA00_9BACL</name>
<keyword evidence="4" id="KW-1185">Reference proteome</keyword>
<keyword evidence="1" id="KW-0479">Metal-binding</keyword>
<dbReference type="PROSITE" id="PS00934">
    <property type="entry name" value="GLYOXALASE_I_1"/>
    <property type="match status" value="1"/>
</dbReference>
<dbReference type="Gene3D" id="3.10.180.10">
    <property type="entry name" value="2,3-Dihydroxybiphenyl 1,2-Dioxygenase, domain 1"/>
    <property type="match status" value="1"/>
</dbReference>
<evidence type="ECO:0000313" key="4">
    <source>
        <dbReference type="Proteomes" id="UP001199916"/>
    </source>
</evidence>
<feature type="domain" description="VOC" evidence="2">
    <location>
        <begin position="6"/>
        <end position="125"/>
    </location>
</feature>
<dbReference type="InterPro" id="IPR029068">
    <property type="entry name" value="Glyas_Bleomycin-R_OHBP_Dase"/>
</dbReference>
<dbReference type="InterPro" id="IPR018146">
    <property type="entry name" value="Glyoxalase_1_CS"/>
</dbReference>
<dbReference type="PANTHER" id="PTHR46142:SF3">
    <property type="entry name" value="F18B13.24 PROTEIN"/>
    <property type="match status" value="1"/>
</dbReference>
<gene>
    <name evidence="3" type="ORF">LQV63_00065</name>
</gene>